<evidence type="ECO:0000256" key="1">
    <source>
        <dbReference type="SAM" id="MobiDB-lite"/>
    </source>
</evidence>
<proteinExistence type="predicted"/>
<evidence type="ECO:0000313" key="2">
    <source>
        <dbReference type="EMBL" id="GBG35569.1"/>
    </source>
</evidence>
<protein>
    <submittedName>
        <fullName evidence="2">Wsv277-like protein</fullName>
    </submittedName>
</protein>
<reference evidence="2" key="1">
    <citation type="journal article" date="2018" name="J. Virol.">
        <title>Crustacean Genome Exploration Reveals the Evolutionary Origin of White Spot Syndrome Virus.</title>
        <authorList>
            <person name="Kawato S."/>
            <person name="Shitara A."/>
            <person name="Wang Y."/>
            <person name="Nozaki R."/>
            <person name="Kondo H."/>
            <person name="Hirono I."/>
        </authorList>
    </citation>
    <scope>NUCLEOTIDE SEQUENCE</scope>
    <source>
        <strain evidence="2">Kochi-1</strain>
    </source>
</reference>
<dbReference type="EMBL" id="BFCG01000001">
    <property type="protein sequence ID" value="GBG35569.1"/>
    <property type="molecule type" value="Genomic_DNA"/>
</dbReference>
<feature type="compositionally biased region" description="Acidic residues" evidence="1">
    <location>
        <begin position="648"/>
        <end position="664"/>
    </location>
</feature>
<feature type="compositionally biased region" description="Basic and acidic residues" evidence="1">
    <location>
        <begin position="177"/>
        <end position="186"/>
    </location>
</feature>
<feature type="compositionally biased region" description="Basic and acidic residues" evidence="1">
    <location>
        <begin position="620"/>
        <end position="646"/>
    </location>
</feature>
<feature type="region of interest" description="Disordered" evidence="1">
    <location>
        <begin position="177"/>
        <end position="199"/>
    </location>
</feature>
<accession>A0A401IPM9</accession>
<feature type="region of interest" description="Disordered" evidence="1">
    <location>
        <begin position="620"/>
        <end position="664"/>
    </location>
</feature>
<name>A0A401IPM9_9VIRU</name>
<organism evidence="2">
    <name type="scientific">Sesarmops intermedium nimavirus</name>
    <dbReference type="NCBI Taxonomy" id="2133796"/>
    <lineage>
        <taxon>Viruses</taxon>
        <taxon>Viruses incertae sedis</taxon>
        <taxon>Naldaviricetes</taxon>
        <taxon>Nimaviridae</taxon>
    </lineage>
</organism>
<comment type="caution">
    <text evidence="2">The sequence shown here is derived from an EMBL/GenBank/DDBJ whole genome shotgun (WGS) entry which is preliminary data.</text>
</comment>
<sequence>MEFVEETEVLTPAVITAELSSENNTPNKRKRQLISNCDGTADDEVLSDTIAKRPCTNATHSSENNTQQLLCGGTTTRVLSETTAKKAKQPRKNAPGKIDSTNNSFRYWKVEVEDSGDSSILEAVNNNITISKVLPVSPTSIGLKFVKSMTCQQVRAIVKDYQCGDITRMECSAFRKLDNSRKKTDNDESSTSDKPSRPRIYPTNSYYTFTTVGETFAEKVANIMKILSMSPVKKPFPSGDDDAQHVSPRGIKDIHFFTIDLANGCFTVRNKMKVEEPKDEGKQPSLFVDEFDLAKYYEGLFTDIEKIGHDKYMALILQRNMRRHIKSWICICPYYAKDGVPPADDIVIKKGISAYRLFDNRMSVFQFESQRSAITPADAAEAMGAMHKSLCFQSSGNIVRKLLVDSSNNNTLLASMGDLTYRSKWRNNDKRPTKCVKFYSVAEDKKITDQDILDLVNTEKMFLGIHFREDNMAYGVAKKSGKKKIVPNTIKLSDDSKIRFTAITLNEFNTKKNVRGMKCFNTWRKGPKVTTFKNIASTAFSFNDLTEESVKKIMFQKKVRLLKAMKNKEVEDSYHGVIKTITSVKGCNLLKGCNHNGKISPEGKSSFGYKLETLEKENNHLAIDFSREKEKATTTGSNKEEHKIDTTENQEQEKNDEEEPYEEL</sequence>